<gene>
    <name evidence="1" type="ORF">G_00023</name>
</gene>
<sequence>MRERIDSIYLLLQEAYIEIAKEHPTMIFYREMIGICRFEETEGLCKHNPKIPLLFINK</sequence>
<organism evidence="1">
    <name type="scientific">Staphylococcus aureus</name>
    <dbReference type="NCBI Taxonomy" id="1280"/>
    <lineage>
        <taxon>Bacteria</taxon>
        <taxon>Bacillati</taxon>
        <taxon>Bacillota</taxon>
        <taxon>Bacilli</taxon>
        <taxon>Bacillales</taxon>
        <taxon>Staphylococcaceae</taxon>
        <taxon>Staphylococcus</taxon>
    </lineage>
</organism>
<proteinExistence type="predicted"/>
<dbReference type="EMBL" id="KX385846">
    <property type="protein sequence ID" value="APC57420.1"/>
    <property type="molecule type" value="Genomic_DNA"/>
</dbReference>
<accession>A0A1J0HSC7</accession>
<protein>
    <submittedName>
        <fullName evidence="1">Uncharacterized protein</fullName>
    </submittedName>
</protein>
<name>A0A1J0HSC7_STAAU</name>
<reference evidence="1" key="1">
    <citation type="submission" date="2016-06" db="EMBL/GenBank/DDBJ databases">
        <title>Novel SCCmec-IVn confers high-level tolerance to tobramycin and kanamycin in Staphylococcus aureus ST93 MRSA.</title>
        <authorList>
            <person name="Andersson P."/>
            <person name="Steinig E.J."/>
            <person name="Lilliebridge R.A."/>
            <person name="van Hal S."/>
            <person name="Holt D.C."/>
            <person name="Giffard P.M."/>
            <person name="Tong S.Y.C."/>
        </authorList>
    </citation>
    <scope>NUCLEOTIDE SEQUENCE</scope>
    <source>
        <strain evidence="1">ST93</strain>
    </source>
</reference>
<evidence type="ECO:0000313" key="1">
    <source>
        <dbReference type="EMBL" id="APC57420.1"/>
    </source>
</evidence>
<dbReference type="AlphaFoldDB" id="A0A1J0HSC7"/>